<feature type="region of interest" description="Disordered" evidence="1">
    <location>
        <begin position="67"/>
        <end position="86"/>
    </location>
</feature>
<feature type="region of interest" description="Disordered" evidence="1">
    <location>
        <begin position="1"/>
        <end position="48"/>
    </location>
</feature>
<evidence type="ECO:0000256" key="1">
    <source>
        <dbReference type="SAM" id="MobiDB-lite"/>
    </source>
</evidence>
<gene>
    <name evidence="3" type="ORF">EV382_0557</name>
</gene>
<feature type="transmembrane region" description="Helical" evidence="2">
    <location>
        <begin position="133"/>
        <end position="158"/>
    </location>
</feature>
<feature type="transmembrane region" description="Helical" evidence="2">
    <location>
        <begin position="334"/>
        <end position="355"/>
    </location>
</feature>
<feature type="transmembrane region" description="Helical" evidence="2">
    <location>
        <begin position="229"/>
        <end position="248"/>
    </location>
</feature>
<keyword evidence="4" id="KW-1185">Reference proteome</keyword>
<keyword evidence="2" id="KW-0812">Transmembrane</keyword>
<evidence type="ECO:0000256" key="2">
    <source>
        <dbReference type="SAM" id="Phobius"/>
    </source>
</evidence>
<reference evidence="3 4" key="1">
    <citation type="submission" date="2019-02" db="EMBL/GenBank/DDBJ databases">
        <title>Sequencing the genomes of 1000 actinobacteria strains.</title>
        <authorList>
            <person name="Klenk H.-P."/>
        </authorList>
    </citation>
    <scope>NUCLEOTIDE SEQUENCE [LARGE SCALE GENOMIC DNA]</scope>
    <source>
        <strain evidence="3 4">DSM 45888</strain>
    </source>
</reference>
<sequence>MPEGEPDDDDQPRSGDGHQPQSGDGHQPQSGDGDQPRSDDVVELRVHGVSGADPTVILDRAPVRQVAGDDSGGFHRPDRSGTDPDGVTLEAYRWGDLPSGTVGRTVSMVFLLPFMLSNVAVWMRPTGHPRAAWVTMLCRLLALNLTVLYVVSVAGVALDLLAWRCLGATRCREPFDTMTELHGRHVGQRLAALALLPIAAIAFLRLLGTRRSRPVGNAPWAMEPLVRRLRAIHVAAALAVLDLILLVARRAAGATVGTTLLLTLSVVVLLTCVGLLAAPGLIDRAATERLAERTARTTGVVAGGLSVVTLIVVARDERDWPSSATLPGYGELAGGALLGQMTLLVLLSALVLWHRGWSGGRATLRRGLGAAVIAAFAVGLAGGLSAGLVYQTGELLGGYRGDGGPPLPYRWTLLAFFLHAVAAVLLSGVLTLMSRRRRRRAATAITRLDFPVVPAEASGRFRLTMTTIARARFTEWLGPLAATYAVLAVIGLVTSLLGRAGRDPEELTRQLFGLPAGAVEMGLTGSTYLLAAVLLTLLSGGVFAYRTAWFRRHVGILWDLGTFWPRAAHPFAPPSYADRAVPELANRITQLTERHRGVLLCGHSHGSVLLALAVLRLPPRVRERVALLTYGSPLDRLYARLFPAYLNEEVLREVGERVEWRWLNLWRDTDPVGGWIFAAHRPGDPPPDPADPAGQVDRRLRDPRDLLPGPGERSAPPLRGHHPGETDPEFRAAVRELTARLCGAG</sequence>
<feature type="transmembrane region" description="Helical" evidence="2">
    <location>
        <begin position="102"/>
        <end position="121"/>
    </location>
</feature>
<feature type="compositionally biased region" description="Basic and acidic residues" evidence="1">
    <location>
        <begin position="72"/>
        <end position="82"/>
    </location>
</feature>
<dbReference type="SUPFAM" id="SSF53474">
    <property type="entry name" value="alpha/beta-Hydrolases"/>
    <property type="match status" value="1"/>
</dbReference>
<feature type="transmembrane region" description="Helical" evidence="2">
    <location>
        <begin position="190"/>
        <end position="208"/>
    </location>
</feature>
<feature type="compositionally biased region" description="Acidic residues" evidence="1">
    <location>
        <begin position="1"/>
        <end position="10"/>
    </location>
</feature>
<dbReference type="Proteomes" id="UP000293781">
    <property type="component" value="Unassembled WGS sequence"/>
</dbReference>
<feature type="transmembrane region" description="Helical" evidence="2">
    <location>
        <begin position="411"/>
        <end position="433"/>
    </location>
</feature>
<keyword evidence="2" id="KW-1133">Transmembrane helix</keyword>
<feature type="transmembrane region" description="Helical" evidence="2">
    <location>
        <begin position="521"/>
        <end position="545"/>
    </location>
</feature>
<feature type="region of interest" description="Disordered" evidence="1">
    <location>
        <begin position="678"/>
        <end position="730"/>
    </location>
</feature>
<feature type="compositionally biased region" description="Polar residues" evidence="1">
    <location>
        <begin position="19"/>
        <end position="32"/>
    </location>
</feature>
<feature type="compositionally biased region" description="Basic and acidic residues" evidence="1">
    <location>
        <begin position="34"/>
        <end position="46"/>
    </location>
</feature>
<proteinExistence type="predicted"/>
<comment type="caution">
    <text evidence="3">The sequence shown here is derived from an EMBL/GenBank/DDBJ whole genome shotgun (WGS) entry which is preliminary data.</text>
</comment>
<feature type="transmembrane region" description="Helical" evidence="2">
    <location>
        <begin position="480"/>
        <end position="501"/>
    </location>
</feature>
<feature type="transmembrane region" description="Helical" evidence="2">
    <location>
        <begin position="260"/>
        <end position="282"/>
    </location>
</feature>
<dbReference type="InterPro" id="IPR029058">
    <property type="entry name" value="AB_hydrolase_fold"/>
</dbReference>
<evidence type="ECO:0008006" key="5">
    <source>
        <dbReference type="Google" id="ProtNLM"/>
    </source>
</evidence>
<feature type="transmembrane region" description="Helical" evidence="2">
    <location>
        <begin position="294"/>
        <end position="314"/>
    </location>
</feature>
<feature type="transmembrane region" description="Helical" evidence="2">
    <location>
        <begin position="367"/>
        <end position="391"/>
    </location>
</feature>
<evidence type="ECO:0000313" key="4">
    <source>
        <dbReference type="Proteomes" id="UP000293781"/>
    </source>
</evidence>
<dbReference type="AlphaFoldDB" id="A0A4Q7UB74"/>
<dbReference type="RefSeq" id="WP_244236515.1">
    <property type="nucleotide sequence ID" value="NZ_SHKK01000001.1"/>
</dbReference>
<organism evidence="3 4">
    <name type="scientific">Micromonospora violae</name>
    <dbReference type="NCBI Taxonomy" id="1278207"/>
    <lineage>
        <taxon>Bacteria</taxon>
        <taxon>Bacillati</taxon>
        <taxon>Actinomycetota</taxon>
        <taxon>Actinomycetes</taxon>
        <taxon>Micromonosporales</taxon>
        <taxon>Micromonosporaceae</taxon>
        <taxon>Micromonospora</taxon>
    </lineage>
</organism>
<protein>
    <recommendedName>
        <fullName evidence="5">Integral membrane protein</fullName>
    </recommendedName>
</protein>
<keyword evidence="2" id="KW-0472">Membrane</keyword>
<dbReference type="EMBL" id="SHKK01000001">
    <property type="protein sequence ID" value="RZT77408.1"/>
    <property type="molecule type" value="Genomic_DNA"/>
</dbReference>
<accession>A0A4Q7UB74</accession>
<evidence type="ECO:0000313" key="3">
    <source>
        <dbReference type="EMBL" id="RZT77408.1"/>
    </source>
</evidence>
<name>A0A4Q7UB74_9ACTN</name>
<feature type="compositionally biased region" description="Basic and acidic residues" evidence="1">
    <location>
        <begin position="696"/>
        <end position="705"/>
    </location>
</feature>